<feature type="transmembrane region" description="Helical" evidence="1">
    <location>
        <begin position="6"/>
        <end position="26"/>
    </location>
</feature>
<keyword evidence="1" id="KW-0812">Transmembrane</keyword>
<gene>
    <name evidence="2" type="ORF">ERS008476_03141</name>
</gene>
<dbReference type="AlphaFoldDB" id="A0A0H5LZ75"/>
<sequence>MHTYLAEFMYKMIVILWCDTAHYYFYKMY</sequence>
<accession>A0A0H5LZ75</accession>
<proteinExistence type="predicted"/>
<evidence type="ECO:0000256" key="1">
    <source>
        <dbReference type="SAM" id="Phobius"/>
    </source>
</evidence>
<keyword evidence="1" id="KW-1133">Transmembrane helix</keyword>
<protein>
    <submittedName>
        <fullName evidence="2">Uncharacterized protein</fullName>
    </submittedName>
</protein>
<keyword evidence="1" id="KW-0472">Membrane</keyword>
<name>A0A0H5LZ75_YERIN</name>
<dbReference type="EMBL" id="CWJI01000010">
    <property type="protein sequence ID" value="CRY56117.1"/>
    <property type="molecule type" value="Genomic_DNA"/>
</dbReference>
<dbReference type="Proteomes" id="UP000043316">
    <property type="component" value="Unassembled WGS sequence"/>
</dbReference>
<evidence type="ECO:0000313" key="2">
    <source>
        <dbReference type="EMBL" id="CRY56117.1"/>
    </source>
</evidence>
<reference evidence="3" key="1">
    <citation type="submission" date="2015-03" db="EMBL/GenBank/DDBJ databases">
        <authorList>
            <consortium name="Pathogen Informatics"/>
        </authorList>
    </citation>
    <scope>NUCLEOTIDE SEQUENCE [LARGE SCALE GENOMIC DNA]</scope>
    <source>
        <strain evidence="3">R148</strain>
    </source>
</reference>
<evidence type="ECO:0000313" key="3">
    <source>
        <dbReference type="Proteomes" id="UP000043316"/>
    </source>
</evidence>
<organism evidence="2 3">
    <name type="scientific">Yersinia intermedia</name>
    <dbReference type="NCBI Taxonomy" id="631"/>
    <lineage>
        <taxon>Bacteria</taxon>
        <taxon>Pseudomonadati</taxon>
        <taxon>Pseudomonadota</taxon>
        <taxon>Gammaproteobacteria</taxon>
        <taxon>Enterobacterales</taxon>
        <taxon>Yersiniaceae</taxon>
        <taxon>Yersinia</taxon>
    </lineage>
</organism>